<dbReference type="Proteomes" id="UP001160334">
    <property type="component" value="Unassembled WGS sequence"/>
</dbReference>
<organism evidence="3 4">
    <name type="scientific">Prescottella agglutinans</name>
    <dbReference type="NCBI Taxonomy" id="1644129"/>
    <lineage>
        <taxon>Bacteria</taxon>
        <taxon>Bacillati</taxon>
        <taxon>Actinomycetota</taxon>
        <taxon>Actinomycetes</taxon>
        <taxon>Mycobacteriales</taxon>
        <taxon>Nocardiaceae</taxon>
        <taxon>Prescottella</taxon>
    </lineage>
</organism>
<proteinExistence type="predicted"/>
<accession>A0ABT6MJY5</accession>
<feature type="chain" id="PRO_5045173799" description="DUF732 domain-containing protein" evidence="1">
    <location>
        <begin position="22"/>
        <end position="138"/>
    </location>
</feature>
<feature type="domain" description="DUF732" evidence="2">
    <location>
        <begin position="64"/>
        <end position="130"/>
    </location>
</feature>
<protein>
    <recommendedName>
        <fullName evidence="2">DUF732 domain-containing protein</fullName>
    </recommendedName>
</protein>
<evidence type="ECO:0000259" key="2">
    <source>
        <dbReference type="Pfam" id="PF05305"/>
    </source>
</evidence>
<reference evidence="3 4" key="1">
    <citation type="submission" date="2023-04" db="EMBL/GenBank/DDBJ databases">
        <title>Forest soil microbial communities from Buena Vista Peninsula, Colon Province, Panama.</title>
        <authorList>
            <person name="Bouskill N."/>
        </authorList>
    </citation>
    <scope>NUCLEOTIDE SEQUENCE [LARGE SCALE GENOMIC DNA]</scope>
    <source>
        <strain evidence="3 4">CFH S0262</strain>
    </source>
</reference>
<dbReference type="EMBL" id="JARXVC010000024">
    <property type="protein sequence ID" value="MDH6284629.1"/>
    <property type="molecule type" value="Genomic_DNA"/>
</dbReference>
<dbReference type="RefSeq" id="WP_280763841.1">
    <property type="nucleotide sequence ID" value="NZ_JARXVC010000024.1"/>
</dbReference>
<evidence type="ECO:0000313" key="3">
    <source>
        <dbReference type="EMBL" id="MDH6284629.1"/>
    </source>
</evidence>
<sequence length="138" mass="14423">MRTFRACAAAALASAALFTLAGCSDDKPVAGQATVEHAPTTEVGIHIDLAEQVYRQGLAMAFPPGYDAEDLVGLGRQACTNIQARGGIQPDDFDAMVEVARDLAKSSGNRYNETQYGFVVGLSATTFCADDQQGGTSS</sequence>
<keyword evidence="4" id="KW-1185">Reference proteome</keyword>
<gene>
    <name evidence="3" type="ORF">M2280_005890</name>
</gene>
<feature type="signal peptide" evidence="1">
    <location>
        <begin position="1"/>
        <end position="21"/>
    </location>
</feature>
<keyword evidence="1" id="KW-0732">Signal</keyword>
<comment type="caution">
    <text evidence="3">The sequence shown here is derived from an EMBL/GenBank/DDBJ whole genome shotgun (WGS) entry which is preliminary data.</text>
</comment>
<dbReference type="Pfam" id="PF05305">
    <property type="entry name" value="DUF732"/>
    <property type="match status" value="1"/>
</dbReference>
<name>A0ABT6MJY5_9NOCA</name>
<dbReference type="InterPro" id="IPR007969">
    <property type="entry name" value="DUF732"/>
</dbReference>
<evidence type="ECO:0000256" key="1">
    <source>
        <dbReference type="SAM" id="SignalP"/>
    </source>
</evidence>
<dbReference type="PROSITE" id="PS51257">
    <property type="entry name" value="PROKAR_LIPOPROTEIN"/>
    <property type="match status" value="1"/>
</dbReference>
<evidence type="ECO:0000313" key="4">
    <source>
        <dbReference type="Proteomes" id="UP001160334"/>
    </source>
</evidence>